<keyword evidence="7" id="KW-1133">Transmembrane helix</keyword>
<dbReference type="Proteomes" id="UP000541444">
    <property type="component" value="Unassembled WGS sequence"/>
</dbReference>
<feature type="transmembrane region" description="Helical" evidence="7">
    <location>
        <begin position="131"/>
        <end position="154"/>
    </location>
</feature>
<reference evidence="8 9" key="1">
    <citation type="journal article" date="2020" name="IScience">
        <title>Genome Sequencing of the Endangered Kingdonia uniflora (Circaeasteraceae, Ranunculales) Reveals Potential Mechanisms of Evolutionary Specialization.</title>
        <authorList>
            <person name="Sun Y."/>
            <person name="Deng T."/>
            <person name="Zhang A."/>
            <person name="Moore M.J."/>
            <person name="Landis J.B."/>
            <person name="Lin N."/>
            <person name="Zhang H."/>
            <person name="Zhang X."/>
            <person name="Huang J."/>
            <person name="Zhang X."/>
            <person name="Sun H."/>
            <person name="Wang H."/>
        </authorList>
    </citation>
    <scope>NUCLEOTIDE SEQUENCE [LARGE SCALE GENOMIC DNA]</scope>
    <source>
        <strain evidence="8">TB1705</strain>
        <tissue evidence="8">Leaf</tissue>
    </source>
</reference>
<name>A0A7J7M8M8_9MAGN</name>
<keyword evidence="5 6" id="KW-0030">Aminoacyl-tRNA synthetase</keyword>
<dbReference type="InterPro" id="IPR014729">
    <property type="entry name" value="Rossmann-like_a/b/a_fold"/>
</dbReference>
<evidence type="ECO:0000256" key="2">
    <source>
        <dbReference type="ARBA" id="ARBA00022741"/>
    </source>
</evidence>
<evidence type="ECO:0000256" key="5">
    <source>
        <dbReference type="ARBA" id="ARBA00023146"/>
    </source>
</evidence>
<evidence type="ECO:0000313" key="9">
    <source>
        <dbReference type="Proteomes" id="UP000541444"/>
    </source>
</evidence>
<dbReference type="GO" id="GO:0005739">
    <property type="term" value="C:mitochondrion"/>
    <property type="evidence" value="ECO:0007669"/>
    <property type="project" value="TreeGrafter"/>
</dbReference>
<evidence type="ECO:0008006" key="10">
    <source>
        <dbReference type="Google" id="ProtNLM"/>
    </source>
</evidence>
<dbReference type="Pfam" id="PF00579">
    <property type="entry name" value="tRNA-synt_1b"/>
    <property type="match status" value="1"/>
</dbReference>
<keyword evidence="3 6" id="KW-0067">ATP-binding</keyword>
<dbReference type="Gene3D" id="3.40.50.620">
    <property type="entry name" value="HUPs"/>
    <property type="match status" value="1"/>
</dbReference>
<keyword evidence="4 6" id="KW-0648">Protein biosynthesis</keyword>
<evidence type="ECO:0000256" key="6">
    <source>
        <dbReference type="RuleBase" id="RU363036"/>
    </source>
</evidence>
<protein>
    <recommendedName>
        <fullName evidence="10">Tryptophanyl-tRNA synthetase</fullName>
    </recommendedName>
</protein>
<comment type="caution">
    <text evidence="8">The sequence shown here is derived from an EMBL/GenBank/DDBJ whole genome shotgun (WGS) entry which is preliminary data.</text>
</comment>
<dbReference type="PANTHER" id="PTHR43766:SF1">
    <property type="entry name" value="TRYPTOPHAN--TRNA LIGASE, MITOCHONDRIAL"/>
    <property type="match status" value="1"/>
</dbReference>
<organism evidence="8 9">
    <name type="scientific">Kingdonia uniflora</name>
    <dbReference type="NCBI Taxonomy" id="39325"/>
    <lineage>
        <taxon>Eukaryota</taxon>
        <taxon>Viridiplantae</taxon>
        <taxon>Streptophyta</taxon>
        <taxon>Embryophyta</taxon>
        <taxon>Tracheophyta</taxon>
        <taxon>Spermatophyta</taxon>
        <taxon>Magnoliopsida</taxon>
        <taxon>Ranunculales</taxon>
        <taxon>Circaeasteraceae</taxon>
        <taxon>Kingdonia</taxon>
    </lineage>
</organism>
<evidence type="ECO:0000313" key="8">
    <source>
        <dbReference type="EMBL" id="KAF6151140.1"/>
    </source>
</evidence>
<gene>
    <name evidence="8" type="ORF">GIB67_002392</name>
</gene>
<dbReference type="SUPFAM" id="SSF52374">
    <property type="entry name" value="Nucleotidylyl transferase"/>
    <property type="match status" value="1"/>
</dbReference>
<sequence length="173" mass="20367">MQISVFVHSYVPAHAELMWMLSSATPIGWLNTMIQFKEKSHKMGGKNVRVGLLTYPVLMASNILLYQSDQVPVGEDQKQHMELTRRVVQFLRFMKLLFPPPVGARVMSLSYRWPFQDFMYTAYLPYISKHFVVLPLFFLSCFTWFHVQILYLYVPFVGYSEQDKSLQNLFIPR</sequence>
<feature type="non-terminal residue" evidence="8">
    <location>
        <position position="1"/>
    </location>
</feature>
<evidence type="ECO:0000256" key="4">
    <source>
        <dbReference type="ARBA" id="ARBA00022917"/>
    </source>
</evidence>
<evidence type="ECO:0000256" key="3">
    <source>
        <dbReference type="ARBA" id="ARBA00022840"/>
    </source>
</evidence>
<dbReference type="InterPro" id="IPR002305">
    <property type="entry name" value="aa-tRNA-synth_Ic"/>
</dbReference>
<keyword evidence="7" id="KW-0472">Membrane</keyword>
<dbReference type="GO" id="GO:0006436">
    <property type="term" value="P:tryptophanyl-tRNA aminoacylation"/>
    <property type="evidence" value="ECO:0007669"/>
    <property type="project" value="TreeGrafter"/>
</dbReference>
<dbReference type="InterPro" id="IPR050203">
    <property type="entry name" value="Trp-tRNA_synthetase"/>
</dbReference>
<accession>A0A7J7M8M8</accession>
<dbReference type="GO" id="GO:0004830">
    <property type="term" value="F:tryptophan-tRNA ligase activity"/>
    <property type="evidence" value="ECO:0007669"/>
    <property type="project" value="TreeGrafter"/>
</dbReference>
<feature type="transmembrane region" description="Helical" evidence="7">
    <location>
        <begin position="17"/>
        <end position="36"/>
    </location>
</feature>
<dbReference type="GO" id="GO:0005524">
    <property type="term" value="F:ATP binding"/>
    <property type="evidence" value="ECO:0007669"/>
    <property type="project" value="UniProtKB-KW"/>
</dbReference>
<dbReference type="OrthoDB" id="15808at2759"/>
<evidence type="ECO:0000256" key="1">
    <source>
        <dbReference type="ARBA" id="ARBA00022598"/>
    </source>
</evidence>
<evidence type="ECO:0000256" key="7">
    <source>
        <dbReference type="SAM" id="Phobius"/>
    </source>
</evidence>
<keyword evidence="2 6" id="KW-0547">Nucleotide-binding</keyword>
<feature type="transmembrane region" description="Helical" evidence="7">
    <location>
        <begin position="48"/>
        <end position="66"/>
    </location>
</feature>
<keyword evidence="1 6" id="KW-0436">Ligase</keyword>
<dbReference type="EMBL" id="JACGCM010001713">
    <property type="protein sequence ID" value="KAF6151140.1"/>
    <property type="molecule type" value="Genomic_DNA"/>
</dbReference>
<proteinExistence type="inferred from homology"/>
<comment type="similarity">
    <text evidence="6">Belongs to the class-I aminoacyl-tRNA synthetase family.</text>
</comment>
<dbReference type="PANTHER" id="PTHR43766">
    <property type="entry name" value="TRYPTOPHAN--TRNA LIGASE, MITOCHONDRIAL"/>
    <property type="match status" value="1"/>
</dbReference>
<dbReference type="AlphaFoldDB" id="A0A7J7M8M8"/>
<keyword evidence="7" id="KW-0812">Transmembrane</keyword>
<dbReference type="GO" id="GO:0009507">
    <property type="term" value="C:chloroplast"/>
    <property type="evidence" value="ECO:0007669"/>
    <property type="project" value="TreeGrafter"/>
</dbReference>
<keyword evidence="9" id="KW-1185">Reference proteome</keyword>